<keyword evidence="2" id="KW-1185">Reference proteome</keyword>
<dbReference type="InterPro" id="IPR037175">
    <property type="entry name" value="KFase_sf"/>
</dbReference>
<dbReference type="RefSeq" id="WP_200131401.1">
    <property type="nucleotide sequence ID" value="NZ_JAEHOI010000002.1"/>
</dbReference>
<dbReference type="PANTHER" id="PTHR31118">
    <property type="entry name" value="CYCLASE-LIKE PROTEIN 2"/>
    <property type="match status" value="1"/>
</dbReference>
<reference evidence="1" key="1">
    <citation type="submission" date="2020-12" db="EMBL/GenBank/DDBJ databases">
        <title>Leucobacter sp. CAS2, isolated from Chromium sludge.</title>
        <authorList>
            <person name="Xu Z."/>
        </authorList>
    </citation>
    <scope>NUCLEOTIDE SEQUENCE</scope>
    <source>
        <strain evidence="1">CSA2</strain>
    </source>
</reference>
<dbReference type="GO" id="GO:0004061">
    <property type="term" value="F:arylformamidase activity"/>
    <property type="evidence" value="ECO:0007669"/>
    <property type="project" value="InterPro"/>
</dbReference>
<name>A0A934QAN6_9MICO</name>
<protein>
    <submittedName>
        <fullName evidence="1">Cyclase family protein</fullName>
    </submittedName>
</protein>
<dbReference type="Pfam" id="PF04199">
    <property type="entry name" value="Cyclase"/>
    <property type="match status" value="1"/>
</dbReference>
<gene>
    <name evidence="1" type="ORF">JD292_03915</name>
</gene>
<accession>A0A934QAN6</accession>
<dbReference type="PANTHER" id="PTHR31118:SF32">
    <property type="entry name" value="KYNURENINE FORMAMIDASE"/>
    <property type="match status" value="1"/>
</dbReference>
<dbReference type="InterPro" id="IPR007325">
    <property type="entry name" value="KFase/CYL"/>
</dbReference>
<dbReference type="SUPFAM" id="SSF102198">
    <property type="entry name" value="Putative cyclase"/>
    <property type="match status" value="1"/>
</dbReference>
<proteinExistence type="predicted"/>
<dbReference type="Proteomes" id="UP000618733">
    <property type="component" value="Unassembled WGS sequence"/>
</dbReference>
<dbReference type="Gene3D" id="3.50.30.50">
    <property type="entry name" value="Putative cyclase"/>
    <property type="match status" value="1"/>
</dbReference>
<evidence type="ECO:0000313" key="2">
    <source>
        <dbReference type="Proteomes" id="UP000618733"/>
    </source>
</evidence>
<dbReference type="EMBL" id="JAEHOI010000002">
    <property type="protein sequence ID" value="MBK0421229.1"/>
    <property type="molecule type" value="Genomic_DNA"/>
</dbReference>
<comment type="caution">
    <text evidence="1">The sequence shown here is derived from an EMBL/GenBank/DDBJ whole genome shotgun (WGS) entry which is preliminary data.</text>
</comment>
<dbReference type="AlphaFoldDB" id="A0A934QAN6"/>
<dbReference type="GO" id="GO:0019441">
    <property type="term" value="P:L-tryptophan catabolic process to kynurenine"/>
    <property type="evidence" value="ECO:0007669"/>
    <property type="project" value="InterPro"/>
</dbReference>
<sequence length="227" mass="23854">MLIDLSPAVDAQAPTWPGDARFSVEERWSHARGDAVEVATVTTTGHVGAHYDAPRHILPGAADGAAVALESTIGRCLVLDVREDVGRGTQPWSPVPAERLITVISEAAPLSGSRPGAPEQRVERVLIRHFDTALATWEPATPGIDPAFVDWFGEQGGLLIGTDLASLDPAASKDLPAHRAALDAGIAILEGLDLSEAPVGVHELIAPPVHWLGTDALPVRAVLRVEG</sequence>
<organism evidence="1 2">
    <name type="scientific">Leucobacter edaphi</name>
    <dbReference type="NCBI Taxonomy" id="2796472"/>
    <lineage>
        <taxon>Bacteria</taxon>
        <taxon>Bacillati</taxon>
        <taxon>Actinomycetota</taxon>
        <taxon>Actinomycetes</taxon>
        <taxon>Micrococcales</taxon>
        <taxon>Microbacteriaceae</taxon>
        <taxon>Leucobacter</taxon>
    </lineage>
</organism>
<evidence type="ECO:0000313" key="1">
    <source>
        <dbReference type="EMBL" id="MBK0421229.1"/>
    </source>
</evidence>